<name>A0A7X1KNY4_9SPHN</name>
<proteinExistence type="predicted"/>
<comment type="caution">
    <text evidence="2">The sequence shown here is derived from an EMBL/GenBank/DDBJ whole genome shotgun (WGS) entry which is preliminary data.</text>
</comment>
<keyword evidence="1" id="KW-0732">Signal</keyword>
<evidence type="ECO:0000256" key="1">
    <source>
        <dbReference type="SAM" id="SignalP"/>
    </source>
</evidence>
<dbReference type="RefSeq" id="WP_185678050.1">
    <property type="nucleotide sequence ID" value="NZ_JACLAX010000002.1"/>
</dbReference>
<sequence>MRHPCSNPPASRYRRAGIGCIAAAGLALTATPAAAGTVELVVVQPLDFGAMVVLGAARKQITPDGRITASGLAAVPGAREGAAEFILRYRPDSPGRSALLLVTLATASPLTVNGSTGTLTGLATDLPGLLGLTNGQSRTLRLTPCAALLCETRIRVGGTLTLSGGSTAASFSFPLQVTARLLAEL</sequence>
<dbReference type="Pfam" id="PF14352">
    <property type="entry name" value="DUF4402"/>
    <property type="match status" value="1"/>
</dbReference>
<dbReference type="InterPro" id="IPR025514">
    <property type="entry name" value="DUF4402"/>
</dbReference>
<reference evidence="2 3" key="1">
    <citation type="submission" date="2020-08" db="EMBL/GenBank/DDBJ databases">
        <title>The genome sequence of type strain Novosphingobium piscinae KCTC 42194.</title>
        <authorList>
            <person name="Liu Y."/>
        </authorList>
    </citation>
    <scope>NUCLEOTIDE SEQUENCE [LARGE SCALE GENOMIC DNA]</scope>
    <source>
        <strain evidence="2 3">KCTC 42194</strain>
    </source>
</reference>
<accession>A0A7X1KNY4</accession>
<feature type="chain" id="PRO_5030669261" evidence="1">
    <location>
        <begin position="36"/>
        <end position="185"/>
    </location>
</feature>
<dbReference type="Proteomes" id="UP000551327">
    <property type="component" value="Unassembled WGS sequence"/>
</dbReference>
<protein>
    <submittedName>
        <fullName evidence="2">DUF4402 domain-containing protein</fullName>
    </submittedName>
</protein>
<evidence type="ECO:0000313" key="2">
    <source>
        <dbReference type="EMBL" id="MBC2668171.1"/>
    </source>
</evidence>
<evidence type="ECO:0000313" key="3">
    <source>
        <dbReference type="Proteomes" id="UP000551327"/>
    </source>
</evidence>
<keyword evidence="3" id="KW-1185">Reference proteome</keyword>
<gene>
    <name evidence="2" type="ORF">H7F53_03305</name>
</gene>
<organism evidence="2 3">
    <name type="scientific">Novosphingobium piscinae</name>
    <dbReference type="NCBI Taxonomy" id="1507448"/>
    <lineage>
        <taxon>Bacteria</taxon>
        <taxon>Pseudomonadati</taxon>
        <taxon>Pseudomonadota</taxon>
        <taxon>Alphaproteobacteria</taxon>
        <taxon>Sphingomonadales</taxon>
        <taxon>Sphingomonadaceae</taxon>
        <taxon>Novosphingobium</taxon>
    </lineage>
</organism>
<feature type="signal peptide" evidence="1">
    <location>
        <begin position="1"/>
        <end position="35"/>
    </location>
</feature>
<dbReference type="EMBL" id="JACLAX010000002">
    <property type="protein sequence ID" value="MBC2668171.1"/>
    <property type="molecule type" value="Genomic_DNA"/>
</dbReference>
<dbReference type="AlphaFoldDB" id="A0A7X1KNY4"/>